<sequence length="162" mass="17546">MKLAVVYHSESGNTEKIAHLIANGANQIQNVEAKTMSISNINDEFLNSSQAVIFGSPTYHADFSWQLKKWFDKSAKYDLAGKLGAAFATENYLGGGADFALLTIIGHLLVKGMLVYSAGSGEGHPYTHYGAVCLKAGNKEQQKRAEIFGNRIASKAISIFDN</sequence>
<dbReference type="PROSITE" id="PS50902">
    <property type="entry name" value="FLAVODOXIN_LIKE"/>
    <property type="match status" value="1"/>
</dbReference>
<dbReference type="SUPFAM" id="SSF52218">
    <property type="entry name" value="Flavoproteins"/>
    <property type="match status" value="1"/>
</dbReference>
<dbReference type="STRING" id="29563.SAMN02983006_00199"/>
<dbReference type="Pfam" id="PF00258">
    <property type="entry name" value="Flavodoxin_1"/>
    <property type="match status" value="1"/>
</dbReference>
<gene>
    <name evidence="2" type="ORF">SAMN02983006_00199</name>
</gene>
<dbReference type="Proteomes" id="UP000199006">
    <property type="component" value="Unassembled WGS sequence"/>
</dbReference>
<dbReference type="PANTHER" id="PTHR30546:SF23">
    <property type="entry name" value="FLAVOPROTEIN-LIKE PROTEIN YCP4-RELATED"/>
    <property type="match status" value="1"/>
</dbReference>
<dbReference type="InterPro" id="IPR029039">
    <property type="entry name" value="Flavoprotein-like_sf"/>
</dbReference>
<dbReference type="PROSITE" id="PS00201">
    <property type="entry name" value="FLAVODOXIN"/>
    <property type="match status" value="1"/>
</dbReference>
<dbReference type="GO" id="GO:0009055">
    <property type="term" value="F:electron transfer activity"/>
    <property type="evidence" value="ECO:0007669"/>
    <property type="project" value="InterPro"/>
</dbReference>
<keyword evidence="3" id="KW-1185">Reference proteome</keyword>
<dbReference type="PANTHER" id="PTHR30546">
    <property type="entry name" value="FLAVODOXIN-RELATED PROTEIN WRBA-RELATED"/>
    <property type="match status" value="1"/>
</dbReference>
<dbReference type="GO" id="GO:0016020">
    <property type="term" value="C:membrane"/>
    <property type="evidence" value="ECO:0007669"/>
    <property type="project" value="TreeGrafter"/>
</dbReference>
<dbReference type="EMBL" id="FOTI01000002">
    <property type="protein sequence ID" value="SFL11991.1"/>
    <property type="molecule type" value="Genomic_DNA"/>
</dbReference>
<evidence type="ECO:0000313" key="3">
    <source>
        <dbReference type="Proteomes" id="UP000199006"/>
    </source>
</evidence>
<dbReference type="InterPro" id="IPR008254">
    <property type="entry name" value="Flavodoxin/NO_synth"/>
</dbReference>
<protein>
    <submittedName>
        <fullName evidence="2">NAD(P)H dehydrogenase (Quinone)</fullName>
    </submittedName>
</protein>
<feature type="domain" description="Flavodoxin-like" evidence="1">
    <location>
        <begin position="3"/>
        <end position="162"/>
    </location>
</feature>
<dbReference type="AlphaFoldDB" id="A0A1I4F6F3"/>
<dbReference type="GO" id="GO:0010181">
    <property type="term" value="F:FMN binding"/>
    <property type="evidence" value="ECO:0007669"/>
    <property type="project" value="InterPro"/>
</dbReference>
<reference evidence="2 3" key="1">
    <citation type="submission" date="2016-10" db="EMBL/GenBank/DDBJ databases">
        <authorList>
            <person name="de Groot N.N."/>
        </authorList>
    </citation>
    <scope>NUCLEOTIDE SEQUENCE [LARGE SCALE GENOMIC DNA]</scope>
    <source>
        <strain evidence="2 3">ATCC 51327</strain>
    </source>
</reference>
<accession>A0A1I4F6F3</accession>
<dbReference type="Gene3D" id="3.40.50.360">
    <property type="match status" value="1"/>
</dbReference>
<name>A0A1I4F6F3_9FIRM</name>
<dbReference type="InterPro" id="IPR001226">
    <property type="entry name" value="Flavodoxin_CS"/>
</dbReference>
<evidence type="ECO:0000313" key="2">
    <source>
        <dbReference type="EMBL" id="SFL11991.1"/>
    </source>
</evidence>
<dbReference type="OrthoDB" id="9801479at2"/>
<organism evidence="2 3">
    <name type="scientific">Halanaerobium salsuginis</name>
    <dbReference type="NCBI Taxonomy" id="29563"/>
    <lineage>
        <taxon>Bacteria</taxon>
        <taxon>Bacillati</taxon>
        <taxon>Bacillota</taxon>
        <taxon>Clostridia</taxon>
        <taxon>Halanaerobiales</taxon>
        <taxon>Halanaerobiaceae</taxon>
        <taxon>Halanaerobium</taxon>
    </lineage>
</organism>
<proteinExistence type="predicted"/>
<evidence type="ECO:0000259" key="1">
    <source>
        <dbReference type="PROSITE" id="PS50902"/>
    </source>
</evidence>
<dbReference type="GO" id="GO:0003955">
    <property type="term" value="F:NAD(P)H dehydrogenase (quinone) activity"/>
    <property type="evidence" value="ECO:0007669"/>
    <property type="project" value="TreeGrafter"/>
</dbReference>
<dbReference type="RefSeq" id="WP_089858259.1">
    <property type="nucleotide sequence ID" value="NZ_FOTI01000002.1"/>
</dbReference>